<reference evidence="2 3" key="1">
    <citation type="submission" date="2020-09" db="EMBL/GenBank/DDBJ databases">
        <title>Isolation and identification of active actinomycetes.</title>
        <authorList>
            <person name="Li X."/>
        </authorList>
    </citation>
    <scope>NUCLEOTIDE SEQUENCE [LARGE SCALE GENOMIC DNA]</scope>
    <source>
        <strain evidence="2 3">NEAU-LLC</strain>
    </source>
</reference>
<dbReference type="RefSeq" id="WP_191171870.1">
    <property type="nucleotide sequence ID" value="NZ_JACXZS010000006.1"/>
</dbReference>
<dbReference type="EMBL" id="JACXZS010000006">
    <property type="protein sequence ID" value="MBD3942249.1"/>
    <property type="molecule type" value="Genomic_DNA"/>
</dbReference>
<dbReference type="Pfam" id="PF12802">
    <property type="entry name" value="MarR_2"/>
    <property type="match status" value="1"/>
</dbReference>
<organism evidence="2 3">
    <name type="scientific">Microbacterium helvum</name>
    <dbReference type="NCBI Taxonomy" id="2773713"/>
    <lineage>
        <taxon>Bacteria</taxon>
        <taxon>Bacillati</taxon>
        <taxon>Actinomycetota</taxon>
        <taxon>Actinomycetes</taxon>
        <taxon>Micrococcales</taxon>
        <taxon>Microbacteriaceae</taxon>
        <taxon>Microbacterium</taxon>
    </lineage>
</organism>
<evidence type="ECO:0000313" key="2">
    <source>
        <dbReference type="EMBL" id="MBD3942249.1"/>
    </source>
</evidence>
<gene>
    <name evidence="2" type="ORF">IF188_11130</name>
</gene>
<dbReference type="InterPro" id="IPR036390">
    <property type="entry name" value="WH_DNA-bd_sf"/>
</dbReference>
<comment type="caution">
    <text evidence="2">The sequence shown here is derived from an EMBL/GenBank/DDBJ whole genome shotgun (WGS) entry which is preliminary data.</text>
</comment>
<dbReference type="InterPro" id="IPR000835">
    <property type="entry name" value="HTH_MarR-typ"/>
</dbReference>
<evidence type="ECO:0000259" key="1">
    <source>
        <dbReference type="PROSITE" id="PS50995"/>
    </source>
</evidence>
<dbReference type="PROSITE" id="PS50995">
    <property type="entry name" value="HTH_MARR_2"/>
    <property type="match status" value="1"/>
</dbReference>
<keyword evidence="3" id="KW-1185">Reference proteome</keyword>
<dbReference type="Proteomes" id="UP000598426">
    <property type="component" value="Unassembled WGS sequence"/>
</dbReference>
<sequence>MTAAHPPRILYLVKQVELAVRGRLDTVLRPHGITVTQYTALTVLEQHPGMSAAQLARHTFVSAQAMDGIVRALGDAGLIERTRDPGNRRRMTISLTPGGTALLADCRDDVDRIEAEAFGGLSGADRDTLSEWLQDARRALEDAPRTVD</sequence>
<proteinExistence type="predicted"/>
<evidence type="ECO:0000313" key="3">
    <source>
        <dbReference type="Proteomes" id="UP000598426"/>
    </source>
</evidence>
<dbReference type="PANTHER" id="PTHR33164">
    <property type="entry name" value="TRANSCRIPTIONAL REGULATOR, MARR FAMILY"/>
    <property type="match status" value="1"/>
</dbReference>
<dbReference type="SUPFAM" id="SSF46785">
    <property type="entry name" value="Winged helix' DNA-binding domain"/>
    <property type="match status" value="1"/>
</dbReference>
<dbReference type="Gene3D" id="1.10.10.10">
    <property type="entry name" value="Winged helix-like DNA-binding domain superfamily/Winged helix DNA-binding domain"/>
    <property type="match status" value="1"/>
</dbReference>
<feature type="domain" description="HTH marR-type" evidence="1">
    <location>
        <begin position="6"/>
        <end position="138"/>
    </location>
</feature>
<protein>
    <submittedName>
        <fullName evidence="2">MarR family transcriptional regulator</fullName>
    </submittedName>
</protein>
<dbReference type="InterPro" id="IPR036388">
    <property type="entry name" value="WH-like_DNA-bd_sf"/>
</dbReference>
<dbReference type="InterPro" id="IPR039422">
    <property type="entry name" value="MarR/SlyA-like"/>
</dbReference>
<accession>A0ABR8NNN6</accession>
<dbReference type="SMART" id="SM00347">
    <property type="entry name" value="HTH_MARR"/>
    <property type="match status" value="1"/>
</dbReference>
<dbReference type="PANTHER" id="PTHR33164:SF43">
    <property type="entry name" value="HTH-TYPE TRANSCRIPTIONAL REPRESSOR YETL"/>
    <property type="match status" value="1"/>
</dbReference>
<name>A0ABR8NNN6_9MICO</name>